<reference evidence="2 3" key="1">
    <citation type="submission" date="2017-02" db="EMBL/GenBank/DDBJ databases">
        <title>Acinetobacter sp. ANC 4945, whole genome shotgun sequencing project.</title>
        <authorList>
            <person name="Radolfova-Krizova L."/>
            <person name="Al Atrouni A."/>
            <person name="Nemec A."/>
        </authorList>
    </citation>
    <scope>NUCLEOTIDE SEQUENCE [LARGE SCALE GENOMIC DNA]</scope>
    <source>
        <strain evidence="2 3">ANC 4945</strain>
    </source>
</reference>
<sequence>METKHFILKLVASCICLASTYTTASPVPSKINEGQIANITALTPGTILSLQAQTPDLFSNAAEQYIITYRSRGVHAEPIVASGYILLPKGKAPKSGWPVLAWAHGTTGVADTCAPSGDYADGPVHVYQQITAKALNAWLARGYAVVAPDYQGLGTPGGHPYMNAQSQLHTVVDAVRAMHQLKSVKLSKNWYVMGHSQGGAASLTVAAFGQKDAPELNLRGAIALAPGGYQYEGIAEYVANQSNINPSVAAFLPIVLLGAEAVEPTLSAKDFVSPEMQKILNQARNRCLSELQTELKVSPKTVFKPNVDLTPLTRYLKKQSIELMTPQVPLLLVQGDQDQLVDYRGVHAYYQKVCKENKPIAFHPIKNGDHRDSLKQSEYLIDNFIYSTENKTYLNTCPTNSYSK</sequence>
<dbReference type="RefSeq" id="WP_078190857.1">
    <property type="nucleotide sequence ID" value="NZ_JAMCOZ010000009.1"/>
</dbReference>
<protein>
    <submittedName>
        <fullName evidence="2">Alpha/beta hydrolase</fullName>
    </submittedName>
</protein>
<dbReference type="PANTHER" id="PTHR34853:SF1">
    <property type="entry name" value="LIPASE 5"/>
    <property type="match status" value="1"/>
</dbReference>
<dbReference type="Gene3D" id="3.40.50.1820">
    <property type="entry name" value="alpha/beta hydrolase"/>
    <property type="match status" value="2"/>
</dbReference>
<feature type="signal peptide" evidence="1">
    <location>
        <begin position="1"/>
        <end position="24"/>
    </location>
</feature>
<dbReference type="Proteomes" id="UP000191160">
    <property type="component" value="Unassembled WGS sequence"/>
</dbReference>
<keyword evidence="2" id="KW-0378">Hydrolase</keyword>
<dbReference type="PIRSF" id="PIRSF029171">
    <property type="entry name" value="Esterase_LipA"/>
    <property type="match status" value="1"/>
</dbReference>
<dbReference type="Pfam" id="PF03583">
    <property type="entry name" value="LIP"/>
    <property type="match status" value="1"/>
</dbReference>
<dbReference type="EMBL" id="MVKX01000007">
    <property type="protein sequence ID" value="OOV81292.1"/>
    <property type="molecule type" value="Genomic_DNA"/>
</dbReference>
<feature type="chain" id="PRO_5012233376" evidence="1">
    <location>
        <begin position="25"/>
        <end position="404"/>
    </location>
</feature>
<evidence type="ECO:0000313" key="2">
    <source>
        <dbReference type="EMBL" id="OOV81292.1"/>
    </source>
</evidence>
<evidence type="ECO:0000256" key="1">
    <source>
        <dbReference type="SAM" id="SignalP"/>
    </source>
</evidence>
<keyword evidence="1" id="KW-0732">Signal</keyword>
<dbReference type="SUPFAM" id="SSF53474">
    <property type="entry name" value="alpha/beta-Hydrolases"/>
    <property type="match status" value="1"/>
</dbReference>
<comment type="caution">
    <text evidence="2">The sequence shown here is derived from an EMBL/GenBank/DDBJ whole genome shotgun (WGS) entry which is preliminary data.</text>
</comment>
<dbReference type="GO" id="GO:0016042">
    <property type="term" value="P:lipid catabolic process"/>
    <property type="evidence" value="ECO:0007669"/>
    <property type="project" value="InterPro"/>
</dbReference>
<accession>A0A1T1GUJ7</accession>
<dbReference type="InterPro" id="IPR005152">
    <property type="entry name" value="Lipase_secreted"/>
</dbReference>
<dbReference type="GO" id="GO:0004806">
    <property type="term" value="F:triacylglycerol lipase activity"/>
    <property type="evidence" value="ECO:0007669"/>
    <property type="project" value="InterPro"/>
</dbReference>
<gene>
    <name evidence="2" type="ORF">B1202_12105</name>
</gene>
<dbReference type="AlphaFoldDB" id="A0A1T1GUJ7"/>
<keyword evidence="3" id="KW-1185">Reference proteome</keyword>
<proteinExistence type="predicted"/>
<evidence type="ECO:0000313" key="3">
    <source>
        <dbReference type="Proteomes" id="UP000191160"/>
    </source>
</evidence>
<dbReference type="PANTHER" id="PTHR34853">
    <property type="match status" value="1"/>
</dbReference>
<dbReference type="InterPro" id="IPR029058">
    <property type="entry name" value="AB_hydrolase_fold"/>
</dbReference>
<organism evidence="2 3">
    <name type="scientific">Acinetobacter amyesii</name>
    <dbReference type="NCBI Taxonomy" id="2942470"/>
    <lineage>
        <taxon>Bacteria</taxon>
        <taxon>Pseudomonadati</taxon>
        <taxon>Pseudomonadota</taxon>
        <taxon>Gammaproteobacteria</taxon>
        <taxon>Moraxellales</taxon>
        <taxon>Moraxellaceae</taxon>
        <taxon>Acinetobacter</taxon>
    </lineage>
</organism>
<name>A0A1T1GUJ7_9GAMM</name>